<dbReference type="AlphaFoldDB" id="G5JBU1"/>
<dbReference type="Pfam" id="PF21983">
    <property type="entry name" value="NikA-like"/>
    <property type="match status" value="1"/>
</dbReference>
<name>G5JBU1_CROWT</name>
<accession>G5JBU1</accession>
<organism evidence="1 2">
    <name type="scientific">Crocosphaera watsonii WH 0003</name>
    <dbReference type="NCBI Taxonomy" id="423471"/>
    <lineage>
        <taxon>Bacteria</taxon>
        <taxon>Bacillati</taxon>
        <taxon>Cyanobacteriota</taxon>
        <taxon>Cyanophyceae</taxon>
        <taxon>Oscillatoriophycideae</taxon>
        <taxon>Chroococcales</taxon>
        <taxon>Aphanothecaceae</taxon>
        <taxon>Crocosphaera</taxon>
    </lineage>
</organism>
<comment type="caution">
    <text evidence="1">The sequence shown here is derived from an EMBL/GenBank/DDBJ whole genome shotgun (WGS) entry which is preliminary data.</text>
</comment>
<protein>
    <submittedName>
        <fullName evidence="1">Uncharacterized protein</fullName>
    </submittedName>
</protein>
<proteinExistence type="predicted"/>
<reference evidence="1 2" key="1">
    <citation type="journal article" date="2011" name="Front. Microbiol.">
        <title>Two Strains of Crocosphaera watsonii with Highly Conserved Genomes are Distinguished by Strain-Specific Features.</title>
        <authorList>
            <person name="Bench S.R."/>
            <person name="Ilikchyan I.N."/>
            <person name="Tripp H.J."/>
            <person name="Zehr J.P."/>
        </authorList>
    </citation>
    <scope>NUCLEOTIDE SEQUENCE [LARGE SCALE GENOMIC DNA]</scope>
    <source>
        <strain evidence="1 2">WH 0003</strain>
    </source>
</reference>
<sequence length="109" mass="12312">MVVKMELGKRGEKCEIRVSTSEKQKIQELASQLGLSVSATVRQILIQRHFFFSNQELNSVLGQIRDTLSTISQTLNNLNTVNVNNSTITQLQTDVEELKQTIAAMEEKF</sequence>
<dbReference type="PATRIC" id="fig|423471.3.peg.4595"/>
<evidence type="ECO:0000313" key="2">
    <source>
        <dbReference type="Proteomes" id="UP000003477"/>
    </source>
</evidence>
<dbReference type="Proteomes" id="UP000003477">
    <property type="component" value="Unassembled WGS sequence"/>
</dbReference>
<dbReference type="InterPro" id="IPR053842">
    <property type="entry name" value="NikA-like"/>
</dbReference>
<dbReference type="EMBL" id="AESD01000731">
    <property type="protein sequence ID" value="EHJ10347.1"/>
    <property type="molecule type" value="Genomic_DNA"/>
</dbReference>
<gene>
    <name evidence="1" type="ORF">CWATWH0003_4905</name>
</gene>
<evidence type="ECO:0000313" key="1">
    <source>
        <dbReference type="EMBL" id="EHJ10347.1"/>
    </source>
</evidence>